<dbReference type="AlphaFoldDB" id="A0A0F9IYC8"/>
<proteinExistence type="predicted"/>
<evidence type="ECO:0008006" key="2">
    <source>
        <dbReference type="Google" id="ProtNLM"/>
    </source>
</evidence>
<gene>
    <name evidence="1" type="ORF">LCGC14_1598250</name>
</gene>
<protein>
    <recommendedName>
        <fullName evidence="2">DUF5666 domain-containing protein</fullName>
    </recommendedName>
</protein>
<evidence type="ECO:0000313" key="1">
    <source>
        <dbReference type="EMBL" id="KKM25109.1"/>
    </source>
</evidence>
<comment type="caution">
    <text evidence="1">The sequence shown here is derived from an EMBL/GenBank/DDBJ whole genome shotgun (WGS) entry which is preliminary data.</text>
</comment>
<name>A0A0F9IYC8_9ZZZZ</name>
<organism evidence="1">
    <name type="scientific">marine sediment metagenome</name>
    <dbReference type="NCBI Taxonomy" id="412755"/>
    <lineage>
        <taxon>unclassified sequences</taxon>
        <taxon>metagenomes</taxon>
        <taxon>ecological metagenomes</taxon>
    </lineage>
</organism>
<accession>A0A0F9IYC8</accession>
<reference evidence="1" key="1">
    <citation type="journal article" date="2015" name="Nature">
        <title>Complex archaea that bridge the gap between prokaryotes and eukaryotes.</title>
        <authorList>
            <person name="Spang A."/>
            <person name="Saw J.H."/>
            <person name="Jorgensen S.L."/>
            <person name="Zaremba-Niedzwiedzka K."/>
            <person name="Martijn J."/>
            <person name="Lind A.E."/>
            <person name="van Eijk R."/>
            <person name="Schleper C."/>
            <person name="Guy L."/>
            <person name="Ettema T.J."/>
        </authorList>
    </citation>
    <scope>NUCLEOTIDE SEQUENCE</scope>
</reference>
<dbReference type="EMBL" id="LAZR01012785">
    <property type="protein sequence ID" value="KKM25109.1"/>
    <property type="molecule type" value="Genomic_DNA"/>
</dbReference>
<sequence length="141" mass="16350">MYRTTKLLMLAFFFGAFFFGTNAYAWKMLDWPISPTGSYTNREVLEGQIKTLDLETMEITFEKCELIGKEPLRLTKDTVCYKGDEKTDIVSVKGGTIFQKDDKLSFDNLKAGDYIKCNYEIKDGKFWARRIVLTASYLKME</sequence>